<dbReference type="AlphaFoldDB" id="A0A9D6V0I8"/>
<evidence type="ECO:0000313" key="2">
    <source>
        <dbReference type="EMBL" id="MBI5249289.1"/>
    </source>
</evidence>
<name>A0A9D6V0I8_9BACT</name>
<dbReference type="InterPro" id="IPR038177">
    <property type="entry name" value="IAT_beta_sf"/>
</dbReference>
<evidence type="ECO:0000313" key="3">
    <source>
        <dbReference type="Proteomes" id="UP000807825"/>
    </source>
</evidence>
<comment type="caution">
    <text evidence="2">The sequence shown here is derived from an EMBL/GenBank/DDBJ whole genome shotgun (WGS) entry which is preliminary data.</text>
</comment>
<reference evidence="2" key="1">
    <citation type="submission" date="2020-07" db="EMBL/GenBank/DDBJ databases">
        <title>Huge and variable diversity of episymbiotic CPR bacteria and DPANN archaea in groundwater ecosystems.</title>
        <authorList>
            <person name="He C.Y."/>
            <person name="Keren R."/>
            <person name="Whittaker M."/>
            <person name="Farag I.F."/>
            <person name="Doudna J."/>
            <person name="Cate J.H.D."/>
            <person name="Banfield J.F."/>
        </authorList>
    </citation>
    <scope>NUCLEOTIDE SEQUENCE</scope>
    <source>
        <strain evidence="2">NC_groundwater_1664_Pr3_B-0.1um_52_9</strain>
    </source>
</reference>
<feature type="domain" description="Inverse autotransporter beta-domain" evidence="1">
    <location>
        <begin position="150"/>
        <end position="267"/>
    </location>
</feature>
<dbReference type="Proteomes" id="UP000807825">
    <property type="component" value="Unassembled WGS sequence"/>
</dbReference>
<organism evidence="2 3">
    <name type="scientific">Desulfomonile tiedjei</name>
    <dbReference type="NCBI Taxonomy" id="2358"/>
    <lineage>
        <taxon>Bacteria</taxon>
        <taxon>Pseudomonadati</taxon>
        <taxon>Thermodesulfobacteriota</taxon>
        <taxon>Desulfomonilia</taxon>
        <taxon>Desulfomonilales</taxon>
        <taxon>Desulfomonilaceae</taxon>
        <taxon>Desulfomonile</taxon>
    </lineage>
</organism>
<accession>A0A9D6V0I8</accession>
<dbReference type="InterPro" id="IPR024519">
    <property type="entry name" value="IAT_beta"/>
</dbReference>
<protein>
    <submittedName>
        <fullName evidence="2">Inverse autotransporter beta domain-containing protein</fullName>
    </submittedName>
</protein>
<dbReference type="Gene3D" id="2.40.160.160">
    <property type="entry name" value="Inverse autotransporter, beta-domain"/>
    <property type="match status" value="1"/>
</dbReference>
<evidence type="ECO:0000259" key="1">
    <source>
        <dbReference type="Pfam" id="PF11924"/>
    </source>
</evidence>
<sequence>MAGRGLMLPGRRLILAIWVLLFIFHILINSASATSDFLSAPFLDLVPSNPLALPGSQRSPVGSDTVQVSSSVLRDFLPKVPNLEFGFNYLFGKNLRQSSWTVDYLLPLRVRSNGVFFGELHGNFLSYKSNNWVPFLNNFWNLTAPGARSRVDLSVGSGYRRMFGQDLMLGANSFYDVTFLLGNCWISSGLGIEMAANGPGDSAFDLNFNYYSPVYGEFNSRGSVFPTFNIVNDIRKGEASFDLEAGYSIPVLERSMDLRMKITGYQFGFGNHRESGWKTGGELTTADGVFRLSAEYGKDGVFGSYGIVGGYVNIGFRIENLLKGESPFDSPEPVFRSPRNFTRLLTRPVKRNWLKPSSLVANATCEGTPDDSQFQLPVNVSGFYKGFSPGLVAFMHYLGFQIVTDTAGGQGVNVYVAAHSGSNYTRDQEPMFKCMSAAYARAARGSTVVLFRRGTYSDRSSMFYQIELPALLSNPNVTEIRAYEANVSDSSLSIPADPSQWDQRPDFK</sequence>
<dbReference type="Pfam" id="PF11924">
    <property type="entry name" value="IAT_beta"/>
    <property type="match status" value="1"/>
</dbReference>
<proteinExistence type="predicted"/>
<gene>
    <name evidence="2" type="ORF">HY912_07325</name>
</gene>
<dbReference type="EMBL" id="JACRDE010000203">
    <property type="protein sequence ID" value="MBI5249289.1"/>
    <property type="molecule type" value="Genomic_DNA"/>
</dbReference>